<reference evidence="2" key="2">
    <citation type="submission" date="2020-10" db="UniProtKB">
        <authorList>
            <consortium name="WormBaseParasite"/>
        </authorList>
    </citation>
    <scope>IDENTIFICATION</scope>
</reference>
<dbReference type="AlphaFoldDB" id="A0A7E4VWF3"/>
<evidence type="ECO:0000313" key="2">
    <source>
        <dbReference type="WBParaSite" id="Pan_g3581.t1"/>
    </source>
</evidence>
<sequence>MDSEWSMDFAFPLLSLLRTNGSVEAAKNKARSICYDNERLDGCLMACDDSSMKKIMRIGLQPWTQLCSRIDDLISQFDCWKTNVDVLSLGCHLESHHLRQSMETFTHNHSTVILEQVCRNMNVMSICNIEEHNKFCGHTAKMLLVRLFRTSRKSFQEMLKLKWKELPEACTEPIRYYAEEESALSLGHSHQNGISAIIVILALLLQ</sequence>
<evidence type="ECO:0000313" key="1">
    <source>
        <dbReference type="Proteomes" id="UP000492821"/>
    </source>
</evidence>
<proteinExistence type="predicted"/>
<organism evidence="1 2">
    <name type="scientific">Panagrellus redivivus</name>
    <name type="common">Microworm</name>
    <dbReference type="NCBI Taxonomy" id="6233"/>
    <lineage>
        <taxon>Eukaryota</taxon>
        <taxon>Metazoa</taxon>
        <taxon>Ecdysozoa</taxon>
        <taxon>Nematoda</taxon>
        <taxon>Chromadorea</taxon>
        <taxon>Rhabditida</taxon>
        <taxon>Tylenchina</taxon>
        <taxon>Panagrolaimomorpha</taxon>
        <taxon>Panagrolaimoidea</taxon>
        <taxon>Panagrolaimidae</taxon>
        <taxon>Panagrellus</taxon>
    </lineage>
</organism>
<name>A0A7E4VWF3_PANRE</name>
<dbReference type="WBParaSite" id="Pan_g3581.t1">
    <property type="protein sequence ID" value="Pan_g3581.t1"/>
    <property type="gene ID" value="Pan_g3581"/>
</dbReference>
<reference evidence="1" key="1">
    <citation type="journal article" date="2013" name="Genetics">
        <title>The draft genome and transcriptome of Panagrellus redivivus are shaped by the harsh demands of a free-living lifestyle.</title>
        <authorList>
            <person name="Srinivasan J."/>
            <person name="Dillman A.R."/>
            <person name="Macchietto M.G."/>
            <person name="Heikkinen L."/>
            <person name="Lakso M."/>
            <person name="Fracchia K.M."/>
            <person name="Antoshechkin I."/>
            <person name="Mortazavi A."/>
            <person name="Wong G."/>
            <person name="Sternberg P.W."/>
        </authorList>
    </citation>
    <scope>NUCLEOTIDE SEQUENCE [LARGE SCALE GENOMIC DNA]</scope>
    <source>
        <strain evidence="1">MT8872</strain>
    </source>
</reference>
<keyword evidence="1" id="KW-1185">Reference proteome</keyword>
<dbReference type="Proteomes" id="UP000492821">
    <property type="component" value="Unassembled WGS sequence"/>
</dbReference>
<protein>
    <submittedName>
        <fullName evidence="2">Uncharacterized protein</fullName>
    </submittedName>
</protein>
<accession>A0A7E4VWF3</accession>